<sequence>MLRLLTPVVLAGLLASAPVLGHPGHGAPSLHQHAAEPSPLVLLGVATLAGVAVGLLGRTLLRRRRARSRH</sequence>
<comment type="caution">
    <text evidence="2">The sequence shown here is derived from an EMBL/GenBank/DDBJ whole genome shotgun (WGS) entry which is preliminary data.</text>
</comment>
<dbReference type="EMBL" id="JACHXR010000001">
    <property type="protein sequence ID" value="MBB3229661.1"/>
    <property type="molecule type" value="Genomic_DNA"/>
</dbReference>
<reference evidence="2 3" key="1">
    <citation type="submission" date="2020-08" db="EMBL/GenBank/DDBJ databases">
        <title>Genomic Encyclopedia of Type Strains, Phase III (KMG-III): the genomes of soil and plant-associated and newly described type strains.</title>
        <authorList>
            <person name="Whitman W."/>
        </authorList>
    </citation>
    <scope>NUCLEOTIDE SEQUENCE [LARGE SCALE GENOMIC DNA]</scope>
    <source>
        <strain evidence="2 3">CECT 7744</strain>
    </source>
</reference>
<keyword evidence="1" id="KW-1133">Transmembrane helix</keyword>
<accession>A0A7W5HJP5</accession>
<dbReference type="RefSeq" id="WP_183382165.1">
    <property type="nucleotide sequence ID" value="NZ_JACHXR010000001.1"/>
</dbReference>
<name>A0A7W5HJP5_9GAMM</name>
<evidence type="ECO:0000313" key="3">
    <source>
        <dbReference type="Proteomes" id="UP000518892"/>
    </source>
</evidence>
<keyword evidence="1" id="KW-0812">Transmembrane</keyword>
<dbReference type="Proteomes" id="UP000518892">
    <property type="component" value="Unassembled WGS sequence"/>
</dbReference>
<dbReference type="AlphaFoldDB" id="A0A7W5HJP5"/>
<proteinExistence type="predicted"/>
<protein>
    <submittedName>
        <fullName evidence="2">Uncharacterized protein</fullName>
    </submittedName>
</protein>
<keyword evidence="1" id="KW-0472">Membrane</keyword>
<gene>
    <name evidence="2" type="ORF">FHR97_000476</name>
</gene>
<evidence type="ECO:0000313" key="2">
    <source>
        <dbReference type="EMBL" id="MBB3229661.1"/>
    </source>
</evidence>
<feature type="transmembrane region" description="Helical" evidence="1">
    <location>
        <begin position="40"/>
        <end position="61"/>
    </location>
</feature>
<evidence type="ECO:0000256" key="1">
    <source>
        <dbReference type="SAM" id="Phobius"/>
    </source>
</evidence>
<organism evidence="2 3">
    <name type="scientific">Halomonas stenophila</name>
    <dbReference type="NCBI Taxonomy" id="795312"/>
    <lineage>
        <taxon>Bacteria</taxon>
        <taxon>Pseudomonadati</taxon>
        <taxon>Pseudomonadota</taxon>
        <taxon>Gammaproteobacteria</taxon>
        <taxon>Oceanospirillales</taxon>
        <taxon>Halomonadaceae</taxon>
        <taxon>Halomonas</taxon>
    </lineage>
</organism>
<keyword evidence="3" id="KW-1185">Reference proteome</keyword>